<evidence type="ECO:0000313" key="2">
    <source>
        <dbReference type="EMBL" id="RED46624.1"/>
    </source>
</evidence>
<comment type="caution">
    <text evidence="2">The sequence shown here is derived from an EMBL/GenBank/DDBJ whole genome shotgun (WGS) entry which is preliminary data.</text>
</comment>
<keyword evidence="3" id="KW-1185">Reference proteome</keyword>
<gene>
    <name evidence="2" type="ORF">DFQ10_101395</name>
</gene>
<dbReference type="AlphaFoldDB" id="A0A3D9HAX8"/>
<dbReference type="Proteomes" id="UP000256980">
    <property type="component" value="Unassembled WGS sequence"/>
</dbReference>
<evidence type="ECO:0008006" key="4">
    <source>
        <dbReference type="Google" id="ProtNLM"/>
    </source>
</evidence>
<evidence type="ECO:0000256" key="1">
    <source>
        <dbReference type="SAM" id="Coils"/>
    </source>
</evidence>
<name>A0A3D9HAX8_9FLAO</name>
<sequence>MFSIQIKQHQDLITESYYLLEPEPEKTEEELQKLEEINGKSTNKAFNEDEEYKEMMRNFKTVSANDFERTTKAIEDAKTNEEVLDETSLNKSYDNSGNAYALNSKETESYKKLQEQLNQSKKNKKQADEHAKNKGTLTYSLKGRTLAYYKIPRYLCEVGGKIVVNIRVDEEGNVFEAYVNSSSNSNNKCLTDHAIAYAESVQFDASDRTDQLGSITFMFKGK</sequence>
<dbReference type="RefSeq" id="WP_115815748.1">
    <property type="nucleotide sequence ID" value="NZ_CANKZP010000001.1"/>
</dbReference>
<proteinExistence type="predicted"/>
<organism evidence="2 3">
    <name type="scientific">Winogradskyella eximia</name>
    <dbReference type="NCBI Taxonomy" id="262006"/>
    <lineage>
        <taxon>Bacteria</taxon>
        <taxon>Pseudomonadati</taxon>
        <taxon>Bacteroidota</taxon>
        <taxon>Flavobacteriia</taxon>
        <taxon>Flavobacteriales</taxon>
        <taxon>Flavobacteriaceae</taxon>
        <taxon>Winogradskyella</taxon>
    </lineage>
</organism>
<dbReference type="EMBL" id="QRDV01000001">
    <property type="protein sequence ID" value="RED46624.1"/>
    <property type="molecule type" value="Genomic_DNA"/>
</dbReference>
<protein>
    <recommendedName>
        <fullName evidence="4">TonB family protein</fullName>
    </recommendedName>
</protein>
<keyword evidence="1" id="KW-0175">Coiled coil</keyword>
<dbReference type="OrthoDB" id="9786892at2"/>
<feature type="coiled-coil region" evidence="1">
    <location>
        <begin position="103"/>
        <end position="130"/>
    </location>
</feature>
<evidence type="ECO:0000313" key="3">
    <source>
        <dbReference type="Proteomes" id="UP000256980"/>
    </source>
</evidence>
<accession>A0A3D9HAX8</accession>
<reference evidence="2 3" key="1">
    <citation type="submission" date="2018-07" db="EMBL/GenBank/DDBJ databases">
        <title>Genomic Encyclopedia of Type Strains, Phase III (KMG-III): the genomes of soil and plant-associated and newly described type strains.</title>
        <authorList>
            <person name="Whitman W."/>
        </authorList>
    </citation>
    <scope>NUCLEOTIDE SEQUENCE [LARGE SCALE GENOMIC DNA]</scope>
    <source>
        <strain evidence="2 3">CECT 7946</strain>
    </source>
</reference>